<evidence type="ECO:0000256" key="2">
    <source>
        <dbReference type="ARBA" id="ARBA00022737"/>
    </source>
</evidence>
<dbReference type="InterPro" id="IPR002885">
    <property type="entry name" value="PPR_rpt"/>
</dbReference>
<keyword evidence="2" id="KW-0677">Repeat</keyword>
<feature type="chain" id="PRO_5004563087" description="Pentacotripeptide-repeat region of PRORP domain-containing protein" evidence="4">
    <location>
        <begin position="22"/>
        <end position="447"/>
    </location>
</feature>
<dbReference type="AlphaFoldDB" id="S8EK51"/>
<protein>
    <recommendedName>
        <fullName evidence="7">Pentacotripeptide-repeat region of PRORP domain-containing protein</fullName>
    </recommendedName>
</protein>
<dbReference type="NCBIfam" id="TIGR00756">
    <property type="entry name" value="PPR"/>
    <property type="match status" value="4"/>
</dbReference>
<evidence type="ECO:0000313" key="5">
    <source>
        <dbReference type="EMBL" id="EPS72967.1"/>
    </source>
</evidence>
<dbReference type="OrthoDB" id="185373at2759"/>
<proteinExistence type="inferred from homology"/>
<evidence type="ECO:0000256" key="1">
    <source>
        <dbReference type="ARBA" id="ARBA00007626"/>
    </source>
</evidence>
<comment type="similarity">
    <text evidence="1">Belongs to the PPR family. P subfamily.</text>
</comment>
<dbReference type="SUPFAM" id="SSF48452">
    <property type="entry name" value="TPR-like"/>
    <property type="match status" value="1"/>
</dbReference>
<reference evidence="5 6" key="1">
    <citation type="journal article" date="2013" name="BMC Genomics">
        <title>The miniature genome of a carnivorous plant Genlisea aurea contains a low number of genes and short non-coding sequences.</title>
        <authorList>
            <person name="Leushkin E.V."/>
            <person name="Sutormin R.A."/>
            <person name="Nabieva E.R."/>
            <person name="Penin A.A."/>
            <person name="Kondrashov A.S."/>
            <person name="Logacheva M.D."/>
        </authorList>
    </citation>
    <scope>NUCLEOTIDE SEQUENCE [LARGE SCALE GENOMIC DNA]</scope>
</reference>
<feature type="signal peptide" evidence="4">
    <location>
        <begin position="1"/>
        <end position="21"/>
    </location>
</feature>
<dbReference type="Proteomes" id="UP000015453">
    <property type="component" value="Unassembled WGS sequence"/>
</dbReference>
<dbReference type="Pfam" id="PF13041">
    <property type="entry name" value="PPR_2"/>
    <property type="match status" value="1"/>
</dbReference>
<evidence type="ECO:0000256" key="4">
    <source>
        <dbReference type="SAM" id="SignalP"/>
    </source>
</evidence>
<dbReference type="InterPro" id="IPR011990">
    <property type="entry name" value="TPR-like_helical_dom_sf"/>
</dbReference>
<comment type="caution">
    <text evidence="5">The sequence shown here is derived from an EMBL/GenBank/DDBJ whole genome shotgun (WGS) entry which is preliminary data.</text>
</comment>
<feature type="repeat" description="PPR" evidence="3">
    <location>
        <begin position="306"/>
        <end position="340"/>
    </location>
</feature>
<dbReference type="Gene3D" id="1.25.40.10">
    <property type="entry name" value="Tetratricopeptide repeat domain"/>
    <property type="match status" value="2"/>
</dbReference>
<feature type="repeat" description="PPR" evidence="3">
    <location>
        <begin position="271"/>
        <end position="305"/>
    </location>
</feature>
<dbReference type="PANTHER" id="PTHR47936:SF3">
    <property type="entry name" value="PENTACOTRIPEPTIDE-REPEAT REGION OF PRORP DOMAIN-CONTAINING PROTEIN"/>
    <property type="match status" value="1"/>
</dbReference>
<dbReference type="EMBL" id="AUSU01000622">
    <property type="protein sequence ID" value="EPS72967.1"/>
    <property type="molecule type" value="Genomic_DNA"/>
</dbReference>
<dbReference type="PANTHER" id="PTHR47936">
    <property type="entry name" value="PPR_LONG DOMAIN-CONTAINING PROTEIN"/>
    <property type="match status" value="1"/>
</dbReference>
<evidence type="ECO:0000256" key="3">
    <source>
        <dbReference type="PROSITE-ProRule" id="PRU00708"/>
    </source>
</evidence>
<organism evidence="5 6">
    <name type="scientific">Genlisea aurea</name>
    <dbReference type="NCBI Taxonomy" id="192259"/>
    <lineage>
        <taxon>Eukaryota</taxon>
        <taxon>Viridiplantae</taxon>
        <taxon>Streptophyta</taxon>
        <taxon>Embryophyta</taxon>
        <taxon>Tracheophyta</taxon>
        <taxon>Spermatophyta</taxon>
        <taxon>Magnoliopsida</taxon>
        <taxon>eudicotyledons</taxon>
        <taxon>Gunneridae</taxon>
        <taxon>Pentapetalae</taxon>
        <taxon>asterids</taxon>
        <taxon>lamiids</taxon>
        <taxon>Lamiales</taxon>
        <taxon>Lentibulariaceae</taxon>
        <taxon>Genlisea</taxon>
    </lineage>
</organism>
<accession>S8EK51</accession>
<keyword evidence="4" id="KW-0732">Signal</keyword>
<keyword evidence="6" id="KW-1185">Reference proteome</keyword>
<dbReference type="Pfam" id="PF01535">
    <property type="entry name" value="PPR"/>
    <property type="match status" value="2"/>
</dbReference>
<evidence type="ECO:0008006" key="7">
    <source>
        <dbReference type="Google" id="ProtNLM"/>
    </source>
</evidence>
<name>S8EK51_9LAMI</name>
<sequence>MSMRIARYWFRSLLFLKTLESSSLNAHRSIYSGRVLNELITSGQRQVHSLCSLSSDEQGLDTRKKRVQCKFVCEIVSILRNDGKDLESRLIKLAPRLSLYTITEIFEALNTQRVSGLKLFIWIRNNSPKLHKSARVCSLLIDNLGRLGAYDTMLLMLKEFSSHNICLTYEAFGFLPVSASTESSSLAESTKRVVDFLNQAGGSCRNSGLYALVEMFSALDMFHMARYVMKITEIRRVYFTVMIREMCKRDLFEDAIRLIKEMEESTRFFPDANIYNHILGSLLRTSRIDEASKIFSRMRELDVKPDGITYEILINSHCSLGRLEDAKRLLDEMGSIGIEPRIETHALIIKAMFATGEEYEGLRKHVVEYSGVYRTSANTMHTLMADLHCKRGDVLRAAEVLSEMMKCRNLKPDFNVYMDVVMKLKRARRVDLAWDLQSMYSRFLTVG</sequence>
<gene>
    <name evidence="5" type="ORF">M569_01792</name>
</gene>
<dbReference type="PROSITE" id="PS51375">
    <property type="entry name" value="PPR"/>
    <property type="match status" value="2"/>
</dbReference>
<evidence type="ECO:0000313" key="6">
    <source>
        <dbReference type="Proteomes" id="UP000015453"/>
    </source>
</evidence>